<feature type="domain" description="Histidine kinase" evidence="10">
    <location>
        <begin position="288"/>
        <end position="518"/>
    </location>
</feature>
<comment type="subcellular location">
    <subcellularLocation>
        <location evidence="2">Membrane</location>
    </subcellularLocation>
</comment>
<keyword evidence="13" id="KW-1185">Reference proteome</keyword>
<evidence type="ECO:0000256" key="1">
    <source>
        <dbReference type="ARBA" id="ARBA00000085"/>
    </source>
</evidence>
<dbReference type="InterPro" id="IPR036097">
    <property type="entry name" value="HisK_dim/P_sf"/>
</dbReference>
<dbReference type="SUPFAM" id="SSF47384">
    <property type="entry name" value="Homodimeric domain of signal transducing histidine kinase"/>
    <property type="match status" value="1"/>
</dbReference>
<feature type="region of interest" description="Disordered" evidence="8">
    <location>
        <begin position="114"/>
        <end position="139"/>
    </location>
</feature>
<dbReference type="PANTHER" id="PTHR45453:SF1">
    <property type="entry name" value="PHOSPHATE REGULON SENSOR PROTEIN PHOR"/>
    <property type="match status" value="1"/>
</dbReference>
<evidence type="ECO:0000259" key="10">
    <source>
        <dbReference type="PROSITE" id="PS50109"/>
    </source>
</evidence>
<dbReference type="PANTHER" id="PTHR45453">
    <property type="entry name" value="PHOSPHATE REGULON SENSOR PROTEIN PHOR"/>
    <property type="match status" value="1"/>
</dbReference>
<dbReference type="InterPro" id="IPR003594">
    <property type="entry name" value="HATPase_dom"/>
</dbReference>
<feature type="compositionally biased region" description="Basic and acidic residues" evidence="8">
    <location>
        <begin position="114"/>
        <end position="124"/>
    </location>
</feature>
<sequence>MTDASMLTSTFKPRITLFWRLFLSLLLTVLITSIISVMVERWLNGKELSARMDVQIDSLLLKRQEVVAALQAGDLLAVRQLYRQDRRLMSQIRIYDEQGAIIFPRYRYREERQTNGQEVARDLPSHPISGNRRAHHDKNDSAYEKPSFINAILHPAMPNREVIFDPNNRPELADITVDLPDGQTAIIQLRPHLRFADVLALQRGNFTVRLLLIILFSVLVCFWLSRTLTQRIGRVQDTVHRMIDGDYQANPQLSTLGSDELGLLAKDVALLSTRLAESELARKQMLSDISHELRSPLARLDVATELTRDFSPDASRYLDRIDKESTRMNELIEQIIHIQSLQMQQYTIDNLENDAVDMVELITEIGKDVCFEFQHKDVRWQWTPPVALSSSFDTSLTVLGNQEQLHSALENIIRNAFMHTPADSTVTAEVTKARLDNKRDAIQISITDEGGGVAEKDLERIFQPFVRLDSARHRETGGYGLGLAIVHAVVVAHKGQINVCNRKDGIQGLVVQIVLPIQ</sequence>
<keyword evidence="9" id="KW-0472">Membrane</keyword>
<keyword evidence="6 12" id="KW-0418">Kinase</keyword>
<dbReference type="InterPro" id="IPR003661">
    <property type="entry name" value="HisK_dim/P_dom"/>
</dbReference>
<dbReference type="PROSITE" id="PS50885">
    <property type="entry name" value="HAMP"/>
    <property type="match status" value="1"/>
</dbReference>
<dbReference type="InterPro" id="IPR003660">
    <property type="entry name" value="HAMP_dom"/>
</dbReference>
<evidence type="ECO:0000256" key="5">
    <source>
        <dbReference type="ARBA" id="ARBA00022679"/>
    </source>
</evidence>
<dbReference type="Pfam" id="PF00512">
    <property type="entry name" value="HisKA"/>
    <property type="match status" value="1"/>
</dbReference>
<dbReference type="GO" id="GO:0016301">
    <property type="term" value="F:kinase activity"/>
    <property type="evidence" value="ECO:0007669"/>
    <property type="project" value="UniProtKB-KW"/>
</dbReference>
<dbReference type="PROSITE" id="PS50109">
    <property type="entry name" value="HIS_KIN"/>
    <property type="match status" value="1"/>
</dbReference>
<gene>
    <name evidence="12" type="ORF">H9653_08680</name>
</gene>
<feature type="transmembrane region" description="Helical" evidence="9">
    <location>
        <begin position="206"/>
        <end position="225"/>
    </location>
</feature>
<evidence type="ECO:0000256" key="9">
    <source>
        <dbReference type="SAM" id="Phobius"/>
    </source>
</evidence>
<evidence type="ECO:0000256" key="6">
    <source>
        <dbReference type="ARBA" id="ARBA00022777"/>
    </source>
</evidence>
<dbReference type="InterPro" id="IPR036890">
    <property type="entry name" value="HATPase_C_sf"/>
</dbReference>
<comment type="catalytic activity">
    <reaction evidence="1">
        <text>ATP + protein L-histidine = ADP + protein N-phospho-L-histidine.</text>
        <dbReference type="EC" id="2.7.13.3"/>
    </reaction>
</comment>
<dbReference type="Gene3D" id="6.10.340.10">
    <property type="match status" value="1"/>
</dbReference>
<organism evidence="12 13">
    <name type="scientific">Psychrobacter communis</name>
    <dbReference type="NCBI Taxonomy" id="2762238"/>
    <lineage>
        <taxon>Bacteria</taxon>
        <taxon>Pseudomonadati</taxon>
        <taxon>Pseudomonadota</taxon>
        <taxon>Gammaproteobacteria</taxon>
        <taxon>Moraxellales</taxon>
        <taxon>Moraxellaceae</taxon>
        <taxon>Psychrobacter</taxon>
    </lineage>
</organism>
<evidence type="ECO:0000313" key="13">
    <source>
        <dbReference type="Proteomes" id="UP000606724"/>
    </source>
</evidence>
<dbReference type="CDD" id="cd00082">
    <property type="entry name" value="HisKA"/>
    <property type="match status" value="1"/>
</dbReference>
<dbReference type="SUPFAM" id="SSF55874">
    <property type="entry name" value="ATPase domain of HSP90 chaperone/DNA topoisomerase II/histidine kinase"/>
    <property type="match status" value="1"/>
</dbReference>
<keyword evidence="4" id="KW-0597">Phosphoprotein</keyword>
<evidence type="ECO:0000256" key="2">
    <source>
        <dbReference type="ARBA" id="ARBA00004370"/>
    </source>
</evidence>
<dbReference type="InterPro" id="IPR004358">
    <property type="entry name" value="Sig_transdc_His_kin-like_C"/>
</dbReference>
<dbReference type="PRINTS" id="PR00344">
    <property type="entry name" value="BCTRLSENSOR"/>
</dbReference>
<evidence type="ECO:0000256" key="4">
    <source>
        <dbReference type="ARBA" id="ARBA00022553"/>
    </source>
</evidence>
<dbReference type="InterPro" id="IPR050351">
    <property type="entry name" value="BphY/WalK/GraS-like"/>
</dbReference>
<dbReference type="Proteomes" id="UP000606724">
    <property type="component" value="Unassembled WGS sequence"/>
</dbReference>
<evidence type="ECO:0000256" key="7">
    <source>
        <dbReference type="ARBA" id="ARBA00023012"/>
    </source>
</evidence>
<comment type="caution">
    <text evidence="12">The sequence shown here is derived from an EMBL/GenBank/DDBJ whole genome shotgun (WGS) entry which is preliminary data.</text>
</comment>
<keyword evidence="5" id="KW-0808">Transferase</keyword>
<dbReference type="InterPro" id="IPR005467">
    <property type="entry name" value="His_kinase_dom"/>
</dbReference>
<evidence type="ECO:0000313" key="12">
    <source>
        <dbReference type="EMBL" id="MBD7948091.1"/>
    </source>
</evidence>
<proteinExistence type="predicted"/>
<feature type="domain" description="HAMP" evidence="11">
    <location>
        <begin position="226"/>
        <end position="280"/>
    </location>
</feature>
<protein>
    <recommendedName>
        <fullName evidence="3">histidine kinase</fullName>
        <ecNumber evidence="3">2.7.13.3</ecNumber>
    </recommendedName>
</protein>
<keyword evidence="7" id="KW-0902">Two-component regulatory system</keyword>
<accession>A0ABR8RK05</accession>
<name>A0ABR8RK05_9GAMM</name>
<dbReference type="Pfam" id="PF02518">
    <property type="entry name" value="HATPase_c"/>
    <property type="match status" value="1"/>
</dbReference>
<feature type="transmembrane region" description="Helical" evidence="9">
    <location>
        <begin position="17"/>
        <end position="39"/>
    </location>
</feature>
<evidence type="ECO:0000256" key="3">
    <source>
        <dbReference type="ARBA" id="ARBA00012438"/>
    </source>
</evidence>
<reference evidence="12 13" key="1">
    <citation type="submission" date="2020-08" db="EMBL/GenBank/DDBJ databases">
        <title>A Genomic Blueprint of the Chicken Gut Microbiome.</title>
        <authorList>
            <person name="Gilroy R."/>
            <person name="Ravi A."/>
            <person name="Getino M."/>
            <person name="Pursley I."/>
            <person name="Horton D.L."/>
            <person name="Alikhan N.-F."/>
            <person name="Baker D."/>
            <person name="Gharbi K."/>
            <person name="Hall N."/>
            <person name="Watson M."/>
            <person name="Adriaenssens E.M."/>
            <person name="Foster-Nyarko E."/>
            <person name="Jarju S."/>
            <person name="Secka A."/>
            <person name="Antonio M."/>
            <person name="Oren A."/>
            <person name="Chaudhuri R."/>
            <person name="La Ragione R.M."/>
            <person name="Hildebrand F."/>
            <person name="Pallen M.J."/>
        </authorList>
    </citation>
    <scope>NUCLEOTIDE SEQUENCE [LARGE SCALE GENOMIC DNA]</scope>
    <source>
        <strain evidence="12 13">Sa4CVA2</strain>
    </source>
</reference>
<dbReference type="Gene3D" id="3.30.565.10">
    <property type="entry name" value="Histidine kinase-like ATPase, C-terminal domain"/>
    <property type="match status" value="1"/>
</dbReference>
<dbReference type="Gene3D" id="1.10.287.130">
    <property type="match status" value="1"/>
</dbReference>
<evidence type="ECO:0000259" key="11">
    <source>
        <dbReference type="PROSITE" id="PS50885"/>
    </source>
</evidence>
<keyword evidence="9" id="KW-1133">Transmembrane helix</keyword>
<dbReference type="EC" id="2.7.13.3" evidence="3"/>
<evidence type="ECO:0000256" key="8">
    <source>
        <dbReference type="SAM" id="MobiDB-lite"/>
    </source>
</evidence>
<dbReference type="EMBL" id="JACSQR010000023">
    <property type="protein sequence ID" value="MBD7948091.1"/>
    <property type="molecule type" value="Genomic_DNA"/>
</dbReference>
<dbReference type="SMART" id="SM00387">
    <property type="entry name" value="HATPase_c"/>
    <property type="match status" value="1"/>
</dbReference>
<dbReference type="SMART" id="SM00388">
    <property type="entry name" value="HisKA"/>
    <property type="match status" value="1"/>
</dbReference>
<keyword evidence="9" id="KW-0812">Transmembrane</keyword>